<evidence type="ECO:0000256" key="1">
    <source>
        <dbReference type="ARBA" id="ARBA00006739"/>
    </source>
</evidence>
<dbReference type="InterPro" id="IPR029044">
    <property type="entry name" value="Nucleotide-diphossugar_trans"/>
</dbReference>
<keyword evidence="3 6" id="KW-0808">Transferase</keyword>
<dbReference type="InterPro" id="IPR050834">
    <property type="entry name" value="Glycosyltransf_2"/>
</dbReference>
<dbReference type="Proteomes" id="UP001442364">
    <property type="component" value="Unassembled WGS sequence"/>
</dbReference>
<accession>A0ABV1BT40</accession>
<dbReference type="Pfam" id="PF00535">
    <property type="entry name" value="Glycos_transf_2"/>
    <property type="match status" value="1"/>
</dbReference>
<dbReference type="EC" id="2.4.-.-" evidence="6"/>
<sequence>MYKYSVLMSVYFKDDADNLRLAIDSMLNQTVKPEQYVVVEDGKLTSELNTVIDEYENQYPELFTIVKIAQNKGLANALNEGIKVCRNELVARMDADDISLPERCEKELECFELYPDLDICGCQIDEFYDDVRNIRTSRVVPTNFNDIKKFMRKRQPFNHPTVIYKKEKVIEYGGYSLLKRKEDFDLFSKMITNNCRAINLEEHLYLYRANDSNYKRRKNFENYKSALNVYVRHIKRGGCTIIDFIIICIAETIFFIMPLSFMRKISDKFLREKVKK</sequence>
<dbReference type="PANTHER" id="PTHR43685:SF5">
    <property type="entry name" value="GLYCOSYLTRANSFERASE EPSE-RELATED"/>
    <property type="match status" value="1"/>
</dbReference>
<dbReference type="SUPFAM" id="SSF53448">
    <property type="entry name" value="Nucleotide-diphospho-sugar transferases"/>
    <property type="match status" value="1"/>
</dbReference>
<keyword evidence="4" id="KW-0472">Membrane</keyword>
<protein>
    <submittedName>
        <fullName evidence="6">Glycosyltransferase</fullName>
        <ecNumber evidence="6">2.4.-.-</ecNumber>
    </submittedName>
</protein>
<keyword evidence="2 6" id="KW-0328">Glycosyltransferase</keyword>
<dbReference type="EMBL" id="JBBMER010000002">
    <property type="protein sequence ID" value="MEQ2378916.1"/>
    <property type="molecule type" value="Genomic_DNA"/>
</dbReference>
<dbReference type="InterPro" id="IPR001173">
    <property type="entry name" value="Glyco_trans_2-like"/>
</dbReference>
<evidence type="ECO:0000313" key="6">
    <source>
        <dbReference type="EMBL" id="MEQ2378916.1"/>
    </source>
</evidence>
<proteinExistence type="inferred from homology"/>
<evidence type="ECO:0000256" key="3">
    <source>
        <dbReference type="ARBA" id="ARBA00022679"/>
    </source>
</evidence>
<gene>
    <name evidence="6" type="ORF">WMO14_03315</name>
</gene>
<dbReference type="Gene3D" id="3.90.550.10">
    <property type="entry name" value="Spore Coat Polysaccharide Biosynthesis Protein SpsA, Chain A"/>
    <property type="match status" value="1"/>
</dbReference>
<evidence type="ECO:0000256" key="4">
    <source>
        <dbReference type="SAM" id="Phobius"/>
    </source>
</evidence>
<dbReference type="RefSeq" id="WP_349153277.1">
    <property type="nucleotide sequence ID" value="NZ_DAWDAH010000001.1"/>
</dbReference>
<keyword evidence="7" id="KW-1185">Reference proteome</keyword>
<keyword evidence="4" id="KW-1133">Transmembrane helix</keyword>
<organism evidence="6 7">
    <name type="scientific">[Lactobacillus] rogosae</name>
    <dbReference type="NCBI Taxonomy" id="706562"/>
    <lineage>
        <taxon>Bacteria</taxon>
        <taxon>Bacillati</taxon>
        <taxon>Bacillota</taxon>
        <taxon>Clostridia</taxon>
        <taxon>Lachnospirales</taxon>
        <taxon>Lachnospiraceae</taxon>
        <taxon>Lachnospira</taxon>
    </lineage>
</organism>
<keyword evidence="4" id="KW-0812">Transmembrane</keyword>
<evidence type="ECO:0000313" key="7">
    <source>
        <dbReference type="Proteomes" id="UP001442364"/>
    </source>
</evidence>
<name>A0ABV1BT40_9FIRM</name>
<reference evidence="6 7" key="1">
    <citation type="submission" date="2024-03" db="EMBL/GenBank/DDBJ databases">
        <title>Human intestinal bacterial collection.</title>
        <authorList>
            <person name="Pauvert C."/>
            <person name="Hitch T.C.A."/>
            <person name="Clavel T."/>
        </authorList>
    </citation>
    <scope>NUCLEOTIDE SEQUENCE [LARGE SCALE GENOMIC DNA]</scope>
    <source>
        <strain evidence="6 7">CLA-AA-H255</strain>
    </source>
</reference>
<comment type="caution">
    <text evidence="6">The sequence shown here is derived from an EMBL/GenBank/DDBJ whole genome shotgun (WGS) entry which is preliminary data.</text>
</comment>
<feature type="transmembrane region" description="Helical" evidence="4">
    <location>
        <begin position="241"/>
        <end position="261"/>
    </location>
</feature>
<comment type="similarity">
    <text evidence="1">Belongs to the glycosyltransferase 2 family.</text>
</comment>
<dbReference type="GO" id="GO:0016757">
    <property type="term" value="F:glycosyltransferase activity"/>
    <property type="evidence" value="ECO:0007669"/>
    <property type="project" value="UniProtKB-KW"/>
</dbReference>
<evidence type="ECO:0000256" key="2">
    <source>
        <dbReference type="ARBA" id="ARBA00022676"/>
    </source>
</evidence>
<dbReference type="PANTHER" id="PTHR43685">
    <property type="entry name" value="GLYCOSYLTRANSFERASE"/>
    <property type="match status" value="1"/>
</dbReference>
<evidence type="ECO:0000259" key="5">
    <source>
        <dbReference type="Pfam" id="PF00535"/>
    </source>
</evidence>
<feature type="domain" description="Glycosyltransferase 2-like" evidence="5">
    <location>
        <begin position="5"/>
        <end position="159"/>
    </location>
</feature>